<sequence length="245" mass="27239">MNTESKLNKANEYISRAKEAFAAGDAEKTEKYLLKAEKLHPSERTKKFLEKVRAARGSGDAQKPPPRSSSSEELENRAPRQETTEPSYSPEQLKAVQSILQLKDYYEILGVPTDATEADIKRAVKNIAREVHPDKNPAPGATDAMKAVNNAGAVLLVPKSRLEYDRRRRDALRDLSSEEMFKTFFDPDSLPTLEQTMPWLLGAAGVALVGVGAYALYSAFQEISGRSVDEGREGKKRTIKEQRQA</sequence>
<keyword evidence="2" id="KW-1185">Reference proteome</keyword>
<dbReference type="Proteomes" id="UP001064048">
    <property type="component" value="Chromosome 26"/>
</dbReference>
<organism evidence="1 2">
    <name type="scientific">Choristoneura fumiferana</name>
    <name type="common">Spruce budworm moth</name>
    <name type="synonym">Archips fumiferana</name>
    <dbReference type="NCBI Taxonomy" id="7141"/>
    <lineage>
        <taxon>Eukaryota</taxon>
        <taxon>Metazoa</taxon>
        <taxon>Ecdysozoa</taxon>
        <taxon>Arthropoda</taxon>
        <taxon>Hexapoda</taxon>
        <taxon>Insecta</taxon>
        <taxon>Pterygota</taxon>
        <taxon>Neoptera</taxon>
        <taxon>Endopterygota</taxon>
        <taxon>Lepidoptera</taxon>
        <taxon>Glossata</taxon>
        <taxon>Ditrysia</taxon>
        <taxon>Tortricoidea</taxon>
        <taxon>Tortricidae</taxon>
        <taxon>Tortricinae</taxon>
        <taxon>Choristoneura</taxon>
    </lineage>
</organism>
<evidence type="ECO:0000313" key="1">
    <source>
        <dbReference type="EMBL" id="KAI8427213.1"/>
    </source>
</evidence>
<dbReference type="EMBL" id="CM046126">
    <property type="protein sequence ID" value="KAI8427213.1"/>
    <property type="molecule type" value="Genomic_DNA"/>
</dbReference>
<proteinExistence type="predicted"/>
<reference evidence="1 2" key="1">
    <citation type="journal article" date="2022" name="Genome Biol. Evol.">
        <title>The Spruce Budworm Genome: Reconstructing the Evolutionary History of Antifreeze Proteins.</title>
        <authorList>
            <person name="Beliveau C."/>
            <person name="Gagne P."/>
            <person name="Picq S."/>
            <person name="Vernygora O."/>
            <person name="Keeling C.I."/>
            <person name="Pinkney K."/>
            <person name="Doucet D."/>
            <person name="Wen F."/>
            <person name="Johnston J.S."/>
            <person name="Maaroufi H."/>
            <person name="Boyle B."/>
            <person name="Laroche J."/>
            <person name="Dewar K."/>
            <person name="Juretic N."/>
            <person name="Blackburn G."/>
            <person name="Nisole A."/>
            <person name="Brunet B."/>
            <person name="Brandao M."/>
            <person name="Lumley L."/>
            <person name="Duan J."/>
            <person name="Quan G."/>
            <person name="Lucarotti C.J."/>
            <person name="Roe A.D."/>
            <person name="Sperling F.A.H."/>
            <person name="Levesque R.C."/>
            <person name="Cusson M."/>
        </authorList>
    </citation>
    <scope>NUCLEOTIDE SEQUENCE [LARGE SCALE GENOMIC DNA]</scope>
    <source>
        <strain evidence="1">Glfc:IPQL:Cfum</strain>
    </source>
</reference>
<comment type="caution">
    <text evidence="1">The sequence shown here is derived from an EMBL/GenBank/DDBJ whole genome shotgun (WGS) entry which is preliminary data.</text>
</comment>
<evidence type="ECO:0000313" key="2">
    <source>
        <dbReference type="Proteomes" id="UP001064048"/>
    </source>
</evidence>
<accession>A0ACC0JT53</accession>
<name>A0ACC0JT53_CHOFU</name>
<gene>
    <name evidence="1" type="ORF">MSG28_014811</name>
</gene>
<protein>
    <submittedName>
        <fullName evidence="1">Uncharacterized protein</fullName>
    </submittedName>
</protein>